<dbReference type="Proteomes" id="UP000306229">
    <property type="component" value="Chromosome"/>
</dbReference>
<proteinExistence type="predicted"/>
<dbReference type="PANTHER" id="PTHR37299:SF1">
    <property type="entry name" value="STAGE 0 SPORULATION PROTEIN A HOMOLOG"/>
    <property type="match status" value="1"/>
</dbReference>
<dbReference type="OrthoDB" id="2168082at2"/>
<dbReference type="SMART" id="SM00448">
    <property type="entry name" value="REC"/>
    <property type="match status" value="1"/>
</dbReference>
<dbReference type="InterPro" id="IPR007492">
    <property type="entry name" value="LytTR_DNA-bd_dom"/>
</dbReference>
<dbReference type="Pfam" id="PF00072">
    <property type="entry name" value="Response_reg"/>
    <property type="match status" value="1"/>
</dbReference>
<dbReference type="InterPro" id="IPR001789">
    <property type="entry name" value="Sig_transdc_resp-reg_receiver"/>
</dbReference>
<dbReference type="PROSITE" id="PS50930">
    <property type="entry name" value="HTH_LYTTR"/>
    <property type="match status" value="1"/>
</dbReference>
<evidence type="ECO:0000259" key="3">
    <source>
        <dbReference type="PROSITE" id="PS50930"/>
    </source>
</evidence>
<dbReference type="InterPro" id="IPR046947">
    <property type="entry name" value="LytR-like"/>
</dbReference>
<evidence type="ECO:0000313" key="4">
    <source>
        <dbReference type="EMBL" id="QCX40788.1"/>
    </source>
</evidence>
<dbReference type="KEGG" id="fbe:FF125_20950"/>
<dbReference type="SMART" id="SM00850">
    <property type="entry name" value="LytTR"/>
    <property type="match status" value="1"/>
</dbReference>
<dbReference type="AlphaFoldDB" id="A0A5B7TX14"/>
<dbReference type="InterPro" id="IPR011006">
    <property type="entry name" value="CheY-like_superfamily"/>
</dbReference>
<dbReference type="GO" id="GO:0003677">
    <property type="term" value="F:DNA binding"/>
    <property type="evidence" value="ECO:0007669"/>
    <property type="project" value="InterPro"/>
</dbReference>
<evidence type="ECO:0000259" key="2">
    <source>
        <dbReference type="PROSITE" id="PS50110"/>
    </source>
</evidence>
<dbReference type="SUPFAM" id="SSF52172">
    <property type="entry name" value="CheY-like"/>
    <property type="match status" value="1"/>
</dbReference>
<dbReference type="Gene3D" id="2.40.50.1020">
    <property type="entry name" value="LytTr DNA-binding domain"/>
    <property type="match status" value="1"/>
</dbReference>
<evidence type="ECO:0000256" key="1">
    <source>
        <dbReference type="PROSITE-ProRule" id="PRU00169"/>
    </source>
</evidence>
<dbReference type="EMBL" id="CP040749">
    <property type="protein sequence ID" value="QCX40788.1"/>
    <property type="molecule type" value="Genomic_DNA"/>
</dbReference>
<feature type="modified residue" description="4-aspartylphosphate" evidence="1">
    <location>
        <position position="55"/>
    </location>
</feature>
<protein>
    <submittedName>
        <fullName evidence="4">Response regulator transcription factor</fullName>
    </submittedName>
</protein>
<dbReference type="Gene3D" id="3.40.50.2300">
    <property type="match status" value="1"/>
</dbReference>
<organism evidence="4 5">
    <name type="scientific">Aureibaculum algae</name>
    <dbReference type="NCBI Taxonomy" id="2584122"/>
    <lineage>
        <taxon>Bacteria</taxon>
        <taxon>Pseudomonadati</taxon>
        <taxon>Bacteroidota</taxon>
        <taxon>Flavobacteriia</taxon>
        <taxon>Flavobacteriales</taxon>
        <taxon>Flavobacteriaceae</taxon>
        <taxon>Aureibaculum</taxon>
    </lineage>
</organism>
<reference evidence="4 5" key="1">
    <citation type="submission" date="2019-05" db="EMBL/GenBank/DDBJ databases">
        <title>Algicella ahnfeltiae gen. nov., sp. nov., a novel marine bacterium of the family Flavobacteriaceae isolated from a red alga.</title>
        <authorList>
            <person name="Nedashkovskaya O.I."/>
            <person name="Kukhlevskiy A.D."/>
            <person name="Kim S.-G."/>
            <person name="Zhukova N.V."/>
            <person name="Mikhailov V.V."/>
        </authorList>
    </citation>
    <scope>NUCLEOTIDE SEQUENCE [LARGE SCALE GENOMIC DNA]</scope>
    <source>
        <strain evidence="4 5">10Alg115</strain>
    </source>
</reference>
<evidence type="ECO:0000313" key="5">
    <source>
        <dbReference type="Proteomes" id="UP000306229"/>
    </source>
</evidence>
<dbReference type="RefSeq" id="WP_138952044.1">
    <property type="nucleotide sequence ID" value="NZ_CP040749.1"/>
</dbReference>
<dbReference type="Pfam" id="PF04397">
    <property type="entry name" value="LytTR"/>
    <property type="match status" value="1"/>
</dbReference>
<keyword evidence="5" id="KW-1185">Reference proteome</keyword>
<dbReference type="GO" id="GO:0000156">
    <property type="term" value="F:phosphorelay response regulator activity"/>
    <property type="evidence" value="ECO:0007669"/>
    <property type="project" value="InterPro"/>
</dbReference>
<feature type="domain" description="HTH LytTR-type" evidence="3">
    <location>
        <begin position="144"/>
        <end position="247"/>
    </location>
</feature>
<name>A0A5B7TX14_9FLAO</name>
<gene>
    <name evidence="4" type="ORF">FF125_20950</name>
</gene>
<dbReference type="PANTHER" id="PTHR37299">
    <property type="entry name" value="TRANSCRIPTIONAL REGULATOR-RELATED"/>
    <property type="match status" value="1"/>
</dbReference>
<accession>A0A5B7TX14</accession>
<keyword evidence="1" id="KW-0597">Phosphoprotein</keyword>
<feature type="domain" description="Response regulatory" evidence="2">
    <location>
        <begin position="3"/>
        <end position="116"/>
    </location>
</feature>
<sequence>MIKAIIVDDELSAIKSLQWEIENFCKGIEVCETFTDPIEAISAINYLKPDCVFLDIEMPEMDGFQLLNNLKYRGFDLLITTAFDNYAIRAFKESAIDYLLKPIDTDDLLNSVAKIKHNKERNLLGTELKKVLANINQKSSFNKIQIPLAGKTIFVGIDDIIYCKSDGNYCEIYFKDGKKEILSKKIKEVEAIINHDVFFRVHNSYLVNINFIKEFIKSDGQYLVLENGVSIPISRSKKNALLKVLTI</sequence>
<dbReference type="PROSITE" id="PS50110">
    <property type="entry name" value="RESPONSE_REGULATORY"/>
    <property type="match status" value="1"/>
</dbReference>